<proteinExistence type="predicted"/>
<dbReference type="AlphaFoldDB" id="A0A5M9J4C9"/>
<reference evidence="1 2" key="1">
    <citation type="submission" date="2019-06" db="EMBL/GenBank/DDBJ databases">
        <title>Genome Sequence of the Brown Rot Fungal Pathogen Monilinia fructicola.</title>
        <authorList>
            <person name="De Miccolis Angelini R.M."/>
            <person name="Landi L."/>
            <person name="Abate D."/>
            <person name="Pollastro S."/>
            <person name="Romanazzi G."/>
            <person name="Faretra F."/>
        </authorList>
    </citation>
    <scope>NUCLEOTIDE SEQUENCE [LARGE SCALE GENOMIC DNA]</scope>
    <source>
        <strain evidence="1 2">Mfrc123</strain>
    </source>
</reference>
<dbReference type="Proteomes" id="UP000322873">
    <property type="component" value="Unassembled WGS sequence"/>
</dbReference>
<protein>
    <submittedName>
        <fullName evidence="1">Uncharacterized protein</fullName>
    </submittedName>
</protein>
<evidence type="ECO:0000313" key="2">
    <source>
        <dbReference type="Proteomes" id="UP000322873"/>
    </source>
</evidence>
<gene>
    <name evidence="1" type="ORF">EYC84_012040</name>
</gene>
<name>A0A5M9J4C9_MONFR</name>
<accession>A0A5M9J4C9</accession>
<organism evidence="1 2">
    <name type="scientific">Monilinia fructicola</name>
    <name type="common">Brown rot fungus</name>
    <name type="synonym">Ciboria fructicola</name>
    <dbReference type="NCBI Taxonomy" id="38448"/>
    <lineage>
        <taxon>Eukaryota</taxon>
        <taxon>Fungi</taxon>
        <taxon>Dikarya</taxon>
        <taxon>Ascomycota</taxon>
        <taxon>Pezizomycotina</taxon>
        <taxon>Leotiomycetes</taxon>
        <taxon>Helotiales</taxon>
        <taxon>Sclerotiniaceae</taxon>
        <taxon>Monilinia</taxon>
    </lineage>
</organism>
<comment type="caution">
    <text evidence="1">The sequence shown here is derived from an EMBL/GenBank/DDBJ whole genome shotgun (WGS) entry which is preliminary data.</text>
</comment>
<sequence>MEAGLEQESDGLTDGSRSTTALGNVVAGEGSESKISVGGYCGIKIDEGLSIAGRSNGILGLGVKLRIGEESINSIWLNLWSITIWLSSTWSADIRGSCWWRNGSRSSGTASSYGCSG</sequence>
<evidence type="ECO:0000313" key="1">
    <source>
        <dbReference type="EMBL" id="KAA8564048.1"/>
    </source>
</evidence>
<keyword evidence="2" id="KW-1185">Reference proteome</keyword>
<dbReference type="EMBL" id="VICG01000016">
    <property type="protein sequence ID" value="KAA8564048.1"/>
    <property type="molecule type" value="Genomic_DNA"/>
</dbReference>